<name>A0ABW9GXG9_9FIRM</name>
<dbReference type="InterPro" id="IPR006641">
    <property type="entry name" value="YqgF/RNaseH-like_dom"/>
</dbReference>
<keyword evidence="3 5" id="KW-0540">Nuclease</keyword>
<sequence>MRVMALDVGERRIGVAVSDALGITAQGVQTLERKSDDQAIRDLQALAENYEAGAWVIGLPKNMNNTLGYKSEETQRFAEALTQACPLPVYWMDERLTTVAATQVLLQADVSRKKRKKKVDQLAAVLILQTWMDSPVGQEVCRG</sequence>
<comment type="similarity">
    <text evidence="5">Belongs to the YqgF HJR family.</text>
</comment>
<dbReference type="SUPFAM" id="SSF53098">
    <property type="entry name" value="Ribonuclease H-like"/>
    <property type="match status" value="1"/>
</dbReference>
<dbReference type="Proteomes" id="UP001631949">
    <property type="component" value="Unassembled WGS sequence"/>
</dbReference>
<keyword evidence="8" id="KW-1185">Reference proteome</keyword>
<dbReference type="InterPro" id="IPR037027">
    <property type="entry name" value="YqgF/RNaseH-like_dom_sf"/>
</dbReference>
<protein>
    <recommendedName>
        <fullName evidence="5">Putative pre-16S rRNA nuclease</fullName>
        <ecNumber evidence="5">3.1.-.-</ecNumber>
    </recommendedName>
</protein>
<dbReference type="PANTHER" id="PTHR33317:SF4">
    <property type="entry name" value="POLYNUCLEOTIDYL TRANSFERASE, RIBONUCLEASE H-LIKE SUPERFAMILY PROTEIN"/>
    <property type="match status" value="1"/>
</dbReference>
<keyword evidence="2 5" id="KW-0690">Ribosome biogenesis</keyword>
<dbReference type="InterPro" id="IPR012337">
    <property type="entry name" value="RNaseH-like_sf"/>
</dbReference>
<dbReference type="CDD" id="cd16964">
    <property type="entry name" value="YqgF"/>
    <property type="match status" value="1"/>
</dbReference>
<evidence type="ECO:0000256" key="2">
    <source>
        <dbReference type="ARBA" id="ARBA00022517"/>
    </source>
</evidence>
<dbReference type="EMBL" id="JBJUVG010000002">
    <property type="protein sequence ID" value="MFM9413322.1"/>
    <property type="molecule type" value="Genomic_DNA"/>
</dbReference>
<dbReference type="RefSeq" id="WP_408976933.1">
    <property type="nucleotide sequence ID" value="NZ_JBJUVG010000002.1"/>
</dbReference>
<dbReference type="EC" id="3.1.-.-" evidence="5"/>
<comment type="caution">
    <text evidence="7">The sequence shown here is derived from an EMBL/GenBank/DDBJ whole genome shotgun (WGS) entry which is preliminary data.</text>
</comment>
<keyword evidence="4 5" id="KW-0378">Hydrolase</keyword>
<reference evidence="7 8" key="1">
    <citation type="journal article" date="2016" name="Int. J. Syst. Evol. Microbiol.">
        <title>Peptococcus simiae sp. nov., isolated from rhesus macaque faeces and emended description of the genus Peptococcus.</title>
        <authorList>
            <person name="Shkoporov A.N."/>
            <person name="Efimov B.A."/>
            <person name="Kondova I."/>
            <person name="Ouwerling B."/>
            <person name="Chaplin A.V."/>
            <person name="Shcherbakova V.A."/>
            <person name="Langermans J.A.M."/>
        </authorList>
    </citation>
    <scope>NUCLEOTIDE SEQUENCE [LARGE SCALE GENOMIC DNA]</scope>
    <source>
        <strain evidence="7 8">M108</strain>
    </source>
</reference>
<comment type="function">
    <text evidence="5">Could be a nuclease involved in processing of the 5'-end of pre-16S rRNA.</text>
</comment>
<organism evidence="7 8">
    <name type="scientific">Peptococcus simiae</name>
    <dbReference type="NCBI Taxonomy" id="1643805"/>
    <lineage>
        <taxon>Bacteria</taxon>
        <taxon>Bacillati</taxon>
        <taxon>Bacillota</taxon>
        <taxon>Clostridia</taxon>
        <taxon>Eubacteriales</taxon>
        <taxon>Peptococcaceae</taxon>
        <taxon>Peptococcus</taxon>
    </lineage>
</organism>
<evidence type="ECO:0000313" key="7">
    <source>
        <dbReference type="EMBL" id="MFM9413322.1"/>
    </source>
</evidence>
<comment type="subcellular location">
    <subcellularLocation>
        <location evidence="5">Cytoplasm</location>
    </subcellularLocation>
</comment>
<evidence type="ECO:0000256" key="1">
    <source>
        <dbReference type="ARBA" id="ARBA00022490"/>
    </source>
</evidence>
<proteinExistence type="inferred from homology"/>
<dbReference type="SMART" id="SM00732">
    <property type="entry name" value="YqgFc"/>
    <property type="match status" value="1"/>
</dbReference>
<dbReference type="Pfam" id="PF03652">
    <property type="entry name" value="RuvX"/>
    <property type="match status" value="1"/>
</dbReference>
<dbReference type="PANTHER" id="PTHR33317">
    <property type="entry name" value="POLYNUCLEOTIDYL TRANSFERASE, RIBONUCLEASE H-LIKE SUPERFAMILY PROTEIN"/>
    <property type="match status" value="1"/>
</dbReference>
<evidence type="ECO:0000259" key="6">
    <source>
        <dbReference type="SMART" id="SM00732"/>
    </source>
</evidence>
<evidence type="ECO:0000313" key="8">
    <source>
        <dbReference type="Proteomes" id="UP001631949"/>
    </source>
</evidence>
<gene>
    <name evidence="7" type="primary">ruvX</name>
    <name evidence="7" type="ORF">ACKQTC_02960</name>
</gene>
<dbReference type="Gene3D" id="3.30.420.140">
    <property type="entry name" value="YqgF/RNase H-like domain"/>
    <property type="match status" value="1"/>
</dbReference>
<evidence type="ECO:0000256" key="3">
    <source>
        <dbReference type="ARBA" id="ARBA00022722"/>
    </source>
</evidence>
<evidence type="ECO:0000256" key="5">
    <source>
        <dbReference type="HAMAP-Rule" id="MF_00651"/>
    </source>
</evidence>
<accession>A0ABW9GXG9</accession>
<dbReference type="InterPro" id="IPR005227">
    <property type="entry name" value="YqgF"/>
</dbReference>
<feature type="domain" description="YqgF/RNase H-like" evidence="6">
    <location>
        <begin position="1"/>
        <end position="101"/>
    </location>
</feature>
<dbReference type="HAMAP" id="MF_00651">
    <property type="entry name" value="Nuclease_YqgF"/>
    <property type="match status" value="1"/>
</dbReference>
<evidence type="ECO:0000256" key="4">
    <source>
        <dbReference type="ARBA" id="ARBA00022801"/>
    </source>
</evidence>
<keyword evidence="1 5" id="KW-0963">Cytoplasm</keyword>
<dbReference type="NCBIfam" id="TIGR00250">
    <property type="entry name" value="RNAse_H_YqgF"/>
    <property type="match status" value="1"/>
</dbReference>